<organism evidence="2 3">
    <name type="scientific">Brevibacillus fulvus</name>
    <dbReference type="NCBI Taxonomy" id="1125967"/>
    <lineage>
        <taxon>Bacteria</taxon>
        <taxon>Bacillati</taxon>
        <taxon>Bacillota</taxon>
        <taxon>Bacilli</taxon>
        <taxon>Bacillales</taxon>
        <taxon>Paenibacillaceae</taxon>
        <taxon>Brevibacillus</taxon>
    </lineage>
</organism>
<name>A0A938XSC8_9BACL</name>
<keyword evidence="2" id="KW-0456">Lyase</keyword>
<evidence type="ECO:0000313" key="3">
    <source>
        <dbReference type="Proteomes" id="UP000717624"/>
    </source>
</evidence>
<dbReference type="AlphaFoldDB" id="A0A938XSC8"/>
<dbReference type="GO" id="GO:0003941">
    <property type="term" value="F:L-serine ammonia-lyase activity"/>
    <property type="evidence" value="ECO:0007669"/>
    <property type="project" value="UniProtKB-EC"/>
</dbReference>
<dbReference type="Proteomes" id="UP000717624">
    <property type="component" value="Unassembled WGS sequence"/>
</dbReference>
<gene>
    <name evidence="2" type="ORF">JOD01_000643</name>
</gene>
<accession>A0A938XSC8</accession>
<proteinExistence type="predicted"/>
<dbReference type="CDD" id="cd04903">
    <property type="entry name" value="ACT_LSD"/>
    <property type="match status" value="1"/>
</dbReference>
<keyword evidence="3" id="KW-1185">Reference proteome</keyword>
<dbReference type="EC" id="4.3.1.17" evidence="2"/>
<evidence type="ECO:0000259" key="1">
    <source>
        <dbReference type="PROSITE" id="PS51671"/>
    </source>
</evidence>
<dbReference type="PROSITE" id="PS51671">
    <property type="entry name" value="ACT"/>
    <property type="match status" value="1"/>
</dbReference>
<dbReference type="SUPFAM" id="SSF55021">
    <property type="entry name" value="ACT-like"/>
    <property type="match status" value="1"/>
</dbReference>
<comment type="caution">
    <text evidence="2">The sequence shown here is derived from an EMBL/GenBank/DDBJ whole genome shotgun (WGS) entry which is preliminary data.</text>
</comment>
<dbReference type="InterPro" id="IPR045865">
    <property type="entry name" value="ACT-like_dom_sf"/>
</dbReference>
<dbReference type="EMBL" id="JAFBEB010000001">
    <property type="protein sequence ID" value="MBM7589057.1"/>
    <property type="molecule type" value="Genomic_DNA"/>
</dbReference>
<dbReference type="Gene3D" id="3.30.70.260">
    <property type="match status" value="1"/>
</dbReference>
<dbReference type="Pfam" id="PF01842">
    <property type="entry name" value="ACT"/>
    <property type="match status" value="1"/>
</dbReference>
<evidence type="ECO:0000313" key="2">
    <source>
        <dbReference type="EMBL" id="MBM7589057.1"/>
    </source>
</evidence>
<dbReference type="RefSeq" id="WP_204516750.1">
    <property type="nucleotide sequence ID" value="NZ_BAABIN010000009.1"/>
</dbReference>
<dbReference type="InterPro" id="IPR002912">
    <property type="entry name" value="ACT_dom"/>
</dbReference>
<reference evidence="2" key="1">
    <citation type="submission" date="2021-01" db="EMBL/GenBank/DDBJ databases">
        <title>Genomic Encyclopedia of Type Strains, Phase IV (KMG-IV): sequencing the most valuable type-strain genomes for metagenomic binning, comparative biology and taxonomic classification.</title>
        <authorList>
            <person name="Goeker M."/>
        </authorList>
    </citation>
    <scope>NUCLEOTIDE SEQUENCE</scope>
    <source>
        <strain evidence="2">DSM 25523</strain>
    </source>
</reference>
<sequence>MEEFSQLTSLAKMIRLLEPDWTEASLNILAHERQSEMTAALLAGLGTDVRVQSSSGEYSNQLAIVKVAGNRYLLARDYRDVYIGEVNYCTCRITAGAHGVLVYHIDYPGVIYDVSRILAENQLNISKLNVSREQKGKNALLISLTDEQIDPQVIAALNHLPNVTRVLPLPTVV</sequence>
<feature type="domain" description="ACT" evidence="1">
    <location>
        <begin position="99"/>
        <end position="171"/>
    </location>
</feature>
<protein>
    <submittedName>
        <fullName evidence="2">L-serine dehydratase</fullName>
        <ecNumber evidence="2">4.3.1.17</ecNumber>
    </submittedName>
</protein>